<accession>A0A6G7YMD3</accession>
<dbReference type="SUPFAM" id="SSF52440">
    <property type="entry name" value="PreATP-grasp domain"/>
    <property type="match status" value="1"/>
</dbReference>
<name>A0A6G7YMD3_9SPHN</name>
<dbReference type="SMART" id="SM00878">
    <property type="entry name" value="Biotin_carb_C"/>
    <property type="match status" value="1"/>
</dbReference>
<evidence type="ECO:0000256" key="4">
    <source>
        <dbReference type="ARBA" id="ARBA00022840"/>
    </source>
</evidence>
<evidence type="ECO:0000256" key="2">
    <source>
        <dbReference type="ARBA" id="ARBA00022598"/>
    </source>
</evidence>
<organism evidence="11 12">
    <name type="scientific">Sphingomonas piscis</name>
    <dbReference type="NCBI Taxonomy" id="2714943"/>
    <lineage>
        <taxon>Bacteria</taxon>
        <taxon>Pseudomonadati</taxon>
        <taxon>Pseudomonadota</taxon>
        <taxon>Alphaproteobacteria</taxon>
        <taxon>Sphingomonadales</taxon>
        <taxon>Sphingomonadaceae</taxon>
        <taxon>Sphingomonas</taxon>
    </lineage>
</organism>
<dbReference type="RefSeq" id="WP_166410298.1">
    <property type="nucleotide sequence ID" value="NZ_CP049869.1"/>
</dbReference>
<evidence type="ECO:0000256" key="3">
    <source>
        <dbReference type="ARBA" id="ARBA00022741"/>
    </source>
</evidence>
<dbReference type="PROSITE" id="PS50975">
    <property type="entry name" value="ATP_GRASP"/>
    <property type="match status" value="1"/>
</dbReference>
<dbReference type="FunFam" id="3.30.1490.20:FF:000003">
    <property type="entry name" value="acetyl-CoA carboxylase isoform X1"/>
    <property type="match status" value="1"/>
</dbReference>
<proteinExistence type="predicted"/>
<protein>
    <submittedName>
        <fullName evidence="11">Acetyl/propionyl/methylcrotonyl-CoA carboxylase subunit alpha</fullName>
    </submittedName>
</protein>
<dbReference type="PROSITE" id="PS50968">
    <property type="entry name" value="BIOTINYL_LIPOYL"/>
    <property type="match status" value="1"/>
</dbReference>
<dbReference type="PANTHER" id="PTHR18866">
    <property type="entry name" value="CARBOXYLASE:PYRUVATE/ACETYL-COA/PROPIONYL-COA CARBOXYLASE"/>
    <property type="match status" value="1"/>
</dbReference>
<dbReference type="FunFam" id="3.40.50.20:FF:000010">
    <property type="entry name" value="Propionyl-CoA carboxylase subunit alpha"/>
    <property type="match status" value="1"/>
</dbReference>
<dbReference type="InterPro" id="IPR011764">
    <property type="entry name" value="Biotin_carboxylation_dom"/>
</dbReference>
<gene>
    <name evidence="11" type="ORF">G7077_02205</name>
</gene>
<dbReference type="InterPro" id="IPR005482">
    <property type="entry name" value="Biotin_COase_C"/>
</dbReference>
<dbReference type="PROSITE" id="PS00867">
    <property type="entry name" value="CPSASE_2"/>
    <property type="match status" value="1"/>
</dbReference>
<keyword evidence="3 7" id="KW-0547">Nucleotide-binding</keyword>
<evidence type="ECO:0000313" key="11">
    <source>
        <dbReference type="EMBL" id="QIK77903.1"/>
    </source>
</evidence>
<evidence type="ECO:0000313" key="12">
    <source>
        <dbReference type="Proteomes" id="UP000503222"/>
    </source>
</evidence>
<dbReference type="PROSITE" id="PS00188">
    <property type="entry name" value="BIOTIN"/>
    <property type="match status" value="1"/>
</dbReference>
<dbReference type="Pfam" id="PF02786">
    <property type="entry name" value="CPSase_L_D2"/>
    <property type="match status" value="1"/>
</dbReference>
<dbReference type="InterPro" id="IPR005479">
    <property type="entry name" value="CPAse_ATP-bd"/>
</dbReference>
<dbReference type="SUPFAM" id="SSF51230">
    <property type="entry name" value="Single hybrid motif"/>
    <property type="match status" value="1"/>
</dbReference>
<dbReference type="InterPro" id="IPR050856">
    <property type="entry name" value="Biotin_carboxylase_complex"/>
</dbReference>
<dbReference type="InterPro" id="IPR011053">
    <property type="entry name" value="Single_hybrid_motif"/>
</dbReference>
<evidence type="ECO:0000256" key="1">
    <source>
        <dbReference type="ARBA" id="ARBA00001953"/>
    </source>
</evidence>
<dbReference type="Gene3D" id="2.40.50.100">
    <property type="match status" value="1"/>
</dbReference>
<dbReference type="FunFam" id="3.30.470.20:FF:000028">
    <property type="entry name" value="Methylcrotonoyl-CoA carboxylase subunit alpha, mitochondrial"/>
    <property type="match status" value="1"/>
</dbReference>
<reference evidence="11 12" key="1">
    <citation type="submission" date="2020-03" db="EMBL/GenBank/DDBJ databases">
        <title>Sphingomonas sp. nov., isolated from fish.</title>
        <authorList>
            <person name="Hyun D.-W."/>
            <person name="Bae J.-W."/>
        </authorList>
    </citation>
    <scope>NUCLEOTIDE SEQUENCE [LARGE SCALE GENOMIC DNA]</scope>
    <source>
        <strain evidence="11 12">HDW15B</strain>
    </source>
</reference>
<evidence type="ECO:0000259" key="8">
    <source>
        <dbReference type="PROSITE" id="PS50968"/>
    </source>
</evidence>
<dbReference type="SUPFAM" id="SSF56059">
    <property type="entry name" value="Glutathione synthetase ATP-binding domain-like"/>
    <property type="match status" value="1"/>
</dbReference>
<dbReference type="Pfam" id="PF00364">
    <property type="entry name" value="Biotin_lipoyl"/>
    <property type="match status" value="1"/>
</dbReference>
<evidence type="ECO:0000256" key="7">
    <source>
        <dbReference type="PROSITE-ProRule" id="PRU00409"/>
    </source>
</evidence>
<dbReference type="InterPro" id="IPR011054">
    <property type="entry name" value="Rudment_hybrid_motif"/>
</dbReference>
<sequence length="626" mass="66461">MIKSLLIANRGEIACRVIRTARKLGIRTVAVYSDADAKALHVRMADEAVHIGPSPARQSYLRGDKIIEAAKQTGAEAIHPGYGFLSENADFAQDVIDAGLIWVGPKPESIRAMGLKDAAKKLMAEAGVPVTPGYLGEDQSADRLKAEANAIGYPVLIKAVAGGGGKGMRKVDAAADFDDALESCRREAASSFGNDVVLLEKWIESPRHIEVQVFGDSHGNVVHLFERDCSLQRRHQKVIEEAPAPGMDEATREAVCGAAVRAAKAVNYEGAGTIEFIADGSEALRADRIWFMEMNTRLQVEHPVTEEITGQDLVEWQLRVASGEPLPKPQEELSIKGHAIEARLYAEDPAKGFLPSIGNLEHFELGDEGRVETGVEEGDAISPFYDPMIAKLVAAGETRDDSIAALTAMLDGTEVWPVRTNAGFLLNALLHPDFAAARLDTGFIGRNLDALVPNEAPNVSIYRAAAMVALAEAEDGSSGELAGFRLNAPARRSVALSAAGSTRIVSPDDGEIAAASGFADGERVVVFYEGQAFEFGRSVRGSATAAFASNGAIVSPMPGKVTATEVSLGDHVTKGQRLLTLEAMKMEHALVAPFDGVVAELNVAVGDQVQVDAVLAQMISAEPSAP</sequence>
<dbReference type="PANTHER" id="PTHR18866:SF33">
    <property type="entry name" value="METHYLCROTONOYL-COA CARBOXYLASE SUBUNIT ALPHA, MITOCHONDRIAL-RELATED"/>
    <property type="match status" value="1"/>
</dbReference>
<dbReference type="Pfam" id="PF00289">
    <property type="entry name" value="Biotin_carb_N"/>
    <property type="match status" value="1"/>
</dbReference>
<dbReference type="InterPro" id="IPR016185">
    <property type="entry name" value="PreATP-grasp_dom_sf"/>
</dbReference>
<dbReference type="Pfam" id="PF02785">
    <property type="entry name" value="Biotin_carb_C"/>
    <property type="match status" value="1"/>
</dbReference>
<comment type="cofactor">
    <cofactor evidence="1">
        <name>biotin</name>
        <dbReference type="ChEBI" id="CHEBI:57586"/>
    </cofactor>
</comment>
<dbReference type="PROSITE" id="PS50979">
    <property type="entry name" value="BC"/>
    <property type="match status" value="1"/>
</dbReference>
<dbReference type="SUPFAM" id="SSF51246">
    <property type="entry name" value="Rudiment single hybrid motif"/>
    <property type="match status" value="1"/>
</dbReference>
<keyword evidence="4 7" id="KW-0067">ATP-binding</keyword>
<evidence type="ECO:0000256" key="6">
    <source>
        <dbReference type="ARBA" id="ARBA00023267"/>
    </source>
</evidence>
<dbReference type="InterPro" id="IPR005481">
    <property type="entry name" value="BC-like_N"/>
</dbReference>
<keyword evidence="2" id="KW-0436">Ligase</keyword>
<feature type="domain" description="Biotin carboxylation" evidence="10">
    <location>
        <begin position="1"/>
        <end position="449"/>
    </location>
</feature>
<dbReference type="Proteomes" id="UP000503222">
    <property type="component" value="Chromosome"/>
</dbReference>
<dbReference type="FunFam" id="2.40.50.100:FF:000003">
    <property type="entry name" value="Acetyl-CoA carboxylase biotin carboxyl carrier protein"/>
    <property type="match status" value="1"/>
</dbReference>
<evidence type="ECO:0000256" key="5">
    <source>
        <dbReference type="ARBA" id="ARBA00022946"/>
    </source>
</evidence>
<dbReference type="InterPro" id="IPR001882">
    <property type="entry name" value="Biotin_BS"/>
</dbReference>
<evidence type="ECO:0000259" key="9">
    <source>
        <dbReference type="PROSITE" id="PS50975"/>
    </source>
</evidence>
<dbReference type="Gene3D" id="3.30.470.20">
    <property type="entry name" value="ATP-grasp fold, B domain"/>
    <property type="match status" value="1"/>
</dbReference>
<dbReference type="EMBL" id="CP049869">
    <property type="protein sequence ID" value="QIK77903.1"/>
    <property type="molecule type" value="Genomic_DNA"/>
</dbReference>
<feature type="domain" description="ATP-grasp" evidence="9">
    <location>
        <begin position="120"/>
        <end position="322"/>
    </location>
</feature>
<dbReference type="GO" id="GO:0005524">
    <property type="term" value="F:ATP binding"/>
    <property type="evidence" value="ECO:0007669"/>
    <property type="project" value="UniProtKB-UniRule"/>
</dbReference>
<dbReference type="GO" id="GO:0046872">
    <property type="term" value="F:metal ion binding"/>
    <property type="evidence" value="ECO:0007669"/>
    <property type="project" value="InterPro"/>
</dbReference>
<dbReference type="AlphaFoldDB" id="A0A6G7YMD3"/>
<keyword evidence="12" id="KW-1185">Reference proteome</keyword>
<evidence type="ECO:0000259" key="10">
    <source>
        <dbReference type="PROSITE" id="PS50979"/>
    </source>
</evidence>
<keyword evidence="5" id="KW-0809">Transit peptide</keyword>
<dbReference type="InterPro" id="IPR011761">
    <property type="entry name" value="ATP-grasp"/>
</dbReference>
<dbReference type="CDD" id="cd06850">
    <property type="entry name" value="biotinyl_domain"/>
    <property type="match status" value="1"/>
</dbReference>
<dbReference type="KEGG" id="spii:G7077_02205"/>
<keyword evidence="6" id="KW-0092">Biotin</keyword>
<dbReference type="InterPro" id="IPR000089">
    <property type="entry name" value="Biotin_lipoyl"/>
</dbReference>
<dbReference type="GO" id="GO:0016874">
    <property type="term" value="F:ligase activity"/>
    <property type="evidence" value="ECO:0007669"/>
    <property type="project" value="UniProtKB-KW"/>
</dbReference>
<feature type="domain" description="Lipoyl-binding" evidence="8">
    <location>
        <begin position="542"/>
        <end position="619"/>
    </location>
</feature>